<reference evidence="2" key="1">
    <citation type="submission" date="2017-08" db="EMBL/GenBank/DDBJ databases">
        <title>A dynamic microbial community with high functional redundancy inhabits the cold, oxic subseafloor aquifer.</title>
        <authorList>
            <person name="Tully B.J."/>
            <person name="Wheat C.G."/>
            <person name="Glazer B.T."/>
            <person name="Huber J.A."/>
        </authorList>
    </citation>
    <scope>NUCLEOTIDE SEQUENCE [LARGE SCALE GENOMIC DNA]</scope>
</reference>
<dbReference type="Proteomes" id="UP000217838">
    <property type="component" value="Unassembled WGS sequence"/>
</dbReference>
<sequence length="90" mass="10508">MSKIAKAADEILDKMSFSDYKKPSLASFSKSASRRSSKKNKLTLYLTEEEEKLFNEIYIKRLQENRKTDRSTLFAEAVKLLYRHEVARDA</sequence>
<proteinExistence type="predicted"/>
<organism evidence="1 2">
    <name type="scientific">Aerophobetes bacterium</name>
    <dbReference type="NCBI Taxonomy" id="2030807"/>
    <lineage>
        <taxon>Bacteria</taxon>
        <taxon>Candidatus Aerophobota</taxon>
    </lineage>
</organism>
<protein>
    <submittedName>
        <fullName evidence="1">Uncharacterized protein</fullName>
    </submittedName>
</protein>
<evidence type="ECO:0000313" key="1">
    <source>
        <dbReference type="EMBL" id="PCI93004.1"/>
    </source>
</evidence>
<evidence type="ECO:0000313" key="2">
    <source>
        <dbReference type="Proteomes" id="UP000217838"/>
    </source>
</evidence>
<dbReference type="EMBL" id="NVUU01000076">
    <property type="protein sequence ID" value="PCI93004.1"/>
    <property type="molecule type" value="Genomic_DNA"/>
</dbReference>
<dbReference type="AlphaFoldDB" id="A0A2A4YE62"/>
<comment type="caution">
    <text evidence="1">The sequence shown here is derived from an EMBL/GenBank/DDBJ whole genome shotgun (WGS) entry which is preliminary data.</text>
</comment>
<accession>A0A2A4YE62</accession>
<gene>
    <name evidence="1" type="ORF">COB11_06100</name>
</gene>
<name>A0A2A4YE62_UNCAE</name>